<dbReference type="GO" id="GO:1901135">
    <property type="term" value="P:carbohydrate derivative metabolic process"/>
    <property type="evidence" value="ECO:0007669"/>
    <property type="project" value="UniProtKB-ARBA"/>
</dbReference>
<dbReference type="InterPro" id="IPR001296">
    <property type="entry name" value="Glyco_trans_1"/>
</dbReference>
<evidence type="ECO:0000259" key="1">
    <source>
        <dbReference type="Pfam" id="PF00534"/>
    </source>
</evidence>
<dbReference type="PANTHER" id="PTHR12526:SF638">
    <property type="entry name" value="SPORE COAT PROTEIN SA"/>
    <property type="match status" value="1"/>
</dbReference>
<protein>
    <submittedName>
        <fullName evidence="3">Glycosyltransferase involved in cell wall biosynthesis</fullName>
    </submittedName>
</protein>
<dbReference type="CDD" id="cd03819">
    <property type="entry name" value="GT4_WavL-like"/>
    <property type="match status" value="1"/>
</dbReference>
<dbReference type="RefSeq" id="WP_211314982.1">
    <property type="nucleotide sequence ID" value="NZ_QPJY01000011.1"/>
</dbReference>
<evidence type="ECO:0000313" key="4">
    <source>
        <dbReference type="Proteomes" id="UP000252707"/>
    </source>
</evidence>
<keyword evidence="3" id="KW-0808">Transferase</keyword>
<dbReference type="Pfam" id="PF00534">
    <property type="entry name" value="Glycos_transf_1"/>
    <property type="match status" value="1"/>
</dbReference>
<dbReference type="Proteomes" id="UP000252707">
    <property type="component" value="Unassembled WGS sequence"/>
</dbReference>
<evidence type="ECO:0000259" key="2">
    <source>
        <dbReference type="Pfam" id="PF13439"/>
    </source>
</evidence>
<dbReference type="EMBL" id="QPJY01000011">
    <property type="protein sequence ID" value="RCX26187.1"/>
    <property type="molecule type" value="Genomic_DNA"/>
</dbReference>
<feature type="domain" description="Glycosyltransferase subfamily 4-like N-terminal" evidence="2">
    <location>
        <begin position="18"/>
        <end position="169"/>
    </location>
</feature>
<comment type="caution">
    <text evidence="3">The sequence shown here is derived from an EMBL/GenBank/DDBJ whole genome shotgun (WGS) entry which is preliminary data.</text>
</comment>
<dbReference type="PANTHER" id="PTHR12526">
    <property type="entry name" value="GLYCOSYLTRANSFERASE"/>
    <property type="match status" value="1"/>
</dbReference>
<organism evidence="3 4">
    <name type="scientific">Thioalbus denitrificans</name>
    <dbReference type="NCBI Taxonomy" id="547122"/>
    <lineage>
        <taxon>Bacteria</taxon>
        <taxon>Pseudomonadati</taxon>
        <taxon>Pseudomonadota</taxon>
        <taxon>Gammaproteobacteria</taxon>
        <taxon>Chromatiales</taxon>
        <taxon>Ectothiorhodospiraceae</taxon>
        <taxon>Thioalbus</taxon>
    </lineage>
</organism>
<dbReference type="Pfam" id="PF13439">
    <property type="entry name" value="Glyco_transf_4"/>
    <property type="match status" value="1"/>
</dbReference>
<sequence length="372" mass="40994">MDARRLTVLQVLPALESGGVERGTLEVAAELVRRGHRSLVMSGGGRLVEPLERAGSRHLQWPIGRKSLRTLGLVRPLRRLLAQERVDIVHVRSRVPGWIVWRALQGMAPESRPALVTTVHGPYSKPWYSVVMVRGARIIAVSETIRDYIRANYPRVDMGRVRVIHRGVDRGEFPYGYRPPPAWLAAWAGDHPALAGRFVITLPARVTRWKGQEDLLRIVALLKQRGVPVHGLVAGGCEPRREEFLAELRAEAARLGLEHDVTFLGHRSDLREVMAVSNVVLSLSREPEAFGRTTIEALSLGVPVAGYDHGGVGEQLREVLPAGRIPPGDVEAAVDLLAGWHASPPAVPAGHRFTRARMLDETLRVYAEVAGP</sequence>
<keyword evidence="4" id="KW-1185">Reference proteome</keyword>
<dbReference type="AlphaFoldDB" id="A0A369C0J3"/>
<dbReference type="Gene3D" id="3.40.50.2000">
    <property type="entry name" value="Glycogen Phosphorylase B"/>
    <property type="match status" value="2"/>
</dbReference>
<feature type="domain" description="Glycosyl transferase family 1" evidence="1">
    <location>
        <begin position="196"/>
        <end position="340"/>
    </location>
</feature>
<dbReference type="SUPFAM" id="SSF53756">
    <property type="entry name" value="UDP-Glycosyltransferase/glycogen phosphorylase"/>
    <property type="match status" value="1"/>
</dbReference>
<name>A0A369C0J3_9GAMM</name>
<accession>A0A369C0J3</accession>
<proteinExistence type="predicted"/>
<evidence type="ECO:0000313" key="3">
    <source>
        <dbReference type="EMBL" id="RCX26187.1"/>
    </source>
</evidence>
<dbReference type="GO" id="GO:0016757">
    <property type="term" value="F:glycosyltransferase activity"/>
    <property type="evidence" value="ECO:0007669"/>
    <property type="project" value="InterPro"/>
</dbReference>
<dbReference type="InterPro" id="IPR028098">
    <property type="entry name" value="Glyco_trans_4-like_N"/>
</dbReference>
<reference evidence="3 4" key="1">
    <citation type="submission" date="2018-07" db="EMBL/GenBank/DDBJ databases">
        <title>Genomic Encyclopedia of Type Strains, Phase IV (KMG-IV): sequencing the most valuable type-strain genomes for metagenomic binning, comparative biology and taxonomic classification.</title>
        <authorList>
            <person name="Goeker M."/>
        </authorList>
    </citation>
    <scope>NUCLEOTIDE SEQUENCE [LARGE SCALE GENOMIC DNA]</scope>
    <source>
        <strain evidence="3 4">DSM 26407</strain>
    </source>
</reference>
<gene>
    <name evidence="3" type="ORF">DFQ59_11161</name>
</gene>